<dbReference type="InterPro" id="IPR051049">
    <property type="entry name" value="Dienelactone_hydrolase-like"/>
</dbReference>
<dbReference type="Pfam" id="PF01738">
    <property type="entry name" value="DLH"/>
    <property type="match status" value="1"/>
</dbReference>
<evidence type="ECO:0000313" key="4">
    <source>
        <dbReference type="Proteomes" id="UP001596496"/>
    </source>
</evidence>
<protein>
    <submittedName>
        <fullName evidence="3">Dienelactone hydrolase family protein</fullName>
        <ecNumber evidence="3">3.1.-.-</ecNumber>
    </submittedName>
</protein>
<gene>
    <name evidence="3" type="ORF">ACFQSB_38620</name>
</gene>
<feature type="region of interest" description="Disordered" evidence="1">
    <location>
        <begin position="1"/>
        <end position="37"/>
    </location>
</feature>
<dbReference type="EMBL" id="JBHTCG010000054">
    <property type="protein sequence ID" value="MFC7388175.1"/>
    <property type="molecule type" value="Genomic_DNA"/>
</dbReference>
<dbReference type="PANTHER" id="PTHR46623:SF6">
    <property type="entry name" value="ALPHA_BETA-HYDROLASES SUPERFAMILY PROTEIN"/>
    <property type="match status" value="1"/>
</dbReference>
<dbReference type="Gene3D" id="3.40.50.1820">
    <property type="entry name" value="alpha/beta hydrolase"/>
    <property type="match status" value="1"/>
</dbReference>
<name>A0ABW2PJM8_9ACTN</name>
<dbReference type="GO" id="GO:0016787">
    <property type="term" value="F:hydrolase activity"/>
    <property type="evidence" value="ECO:0007669"/>
    <property type="project" value="UniProtKB-KW"/>
</dbReference>
<dbReference type="InterPro" id="IPR029058">
    <property type="entry name" value="AB_hydrolase_fold"/>
</dbReference>
<proteinExistence type="predicted"/>
<dbReference type="PANTHER" id="PTHR46623">
    <property type="entry name" value="CARBOXYMETHYLENEBUTENOLIDASE-RELATED"/>
    <property type="match status" value="1"/>
</dbReference>
<comment type="caution">
    <text evidence="3">The sequence shown here is derived from an EMBL/GenBank/DDBJ whole genome shotgun (WGS) entry which is preliminary data.</text>
</comment>
<dbReference type="Proteomes" id="UP001596496">
    <property type="component" value="Unassembled WGS sequence"/>
</dbReference>
<evidence type="ECO:0000259" key="2">
    <source>
        <dbReference type="Pfam" id="PF01738"/>
    </source>
</evidence>
<dbReference type="RefSeq" id="WP_380832190.1">
    <property type="nucleotide sequence ID" value="NZ_JBHTCG010000054.1"/>
</dbReference>
<feature type="domain" description="Dienelactone hydrolase" evidence="2">
    <location>
        <begin position="49"/>
        <end position="271"/>
    </location>
</feature>
<dbReference type="SUPFAM" id="SSF53474">
    <property type="entry name" value="alpha/beta-Hydrolases"/>
    <property type="match status" value="1"/>
</dbReference>
<keyword evidence="4" id="KW-1185">Reference proteome</keyword>
<reference evidence="4" key="1">
    <citation type="journal article" date="2019" name="Int. J. Syst. Evol. Microbiol.">
        <title>The Global Catalogue of Microorganisms (GCM) 10K type strain sequencing project: providing services to taxonomists for standard genome sequencing and annotation.</title>
        <authorList>
            <consortium name="The Broad Institute Genomics Platform"/>
            <consortium name="The Broad Institute Genome Sequencing Center for Infectious Disease"/>
            <person name="Wu L."/>
            <person name="Ma J."/>
        </authorList>
    </citation>
    <scope>NUCLEOTIDE SEQUENCE [LARGE SCALE GENOMIC DNA]</scope>
    <source>
        <strain evidence="4">CECT 7649</strain>
    </source>
</reference>
<sequence>MSAVGDDLRVVPRNGTGASDEGSRYRRMSEHMEQTRGRRVELRVGDGVMGAYLTLPRSPGAHPGVIVAHQLFGVTPDIRAVADRIAALGYAVIAPDFFHRSEEVGVELDADEEGRARGFALMGELTRAGVLADVRAAEQYLRRDAAAAGPVGMVGLSMGGHLAYYAATRLPLTVTVVLYAGWLTGTDIPISRPEPTVELSGGITGRMVVIVGADDHLITEEQRGIIEARLRAGGVRYEMAVLPGASHAFLSPSAPTFHAAAAEHAWKLIEQNLAAELGHALPQA</sequence>
<keyword evidence="3" id="KW-0378">Hydrolase</keyword>
<feature type="compositionally biased region" description="Basic and acidic residues" evidence="1">
    <location>
        <begin position="21"/>
        <end position="37"/>
    </location>
</feature>
<dbReference type="InterPro" id="IPR002925">
    <property type="entry name" value="Dienelactn_hydro"/>
</dbReference>
<evidence type="ECO:0000256" key="1">
    <source>
        <dbReference type="SAM" id="MobiDB-lite"/>
    </source>
</evidence>
<dbReference type="EC" id="3.1.-.-" evidence="3"/>
<feature type="compositionally biased region" description="Basic and acidic residues" evidence="1">
    <location>
        <begin position="1"/>
        <end position="10"/>
    </location>
</feature>
<evidence type="ECO:0000313" key="3">
    <source>
        <dbReference type="EMBL" id="MFC7388175.1"/>
    </source>
</evidence>
<accession>A0ABW2PJM8</accession>
<organism evidence="3 4">
    <name type="scientific">Sphaerisporangium rhizosphaerae</name>
    <dbReference type="NCBI Taxonomy" id="2269375"/>
    <lineage>
        <taxon>Bacteria</taxon>
        <taxon>Bacillati</taxon>
        <taxon>Actinomycetota</taxon>
        <taxon>Actinomycetes</taxon>
        <taxon>Streptosporangiales</taxon>
        <taxon>Streptosporangiaceae</taxon>
        <taxon>Sphaerisporangium</taxon>
    </lineage>
</organism>